<dbReference type="PANTHER" id="PTHR11909">
    <property type="entry name" value="CASEIN KINASE-RELATED"/>
    <property type="match status" value="1"/>
</dbReference>
<dbReference type="Gene3D" id="1.10.510.10">
    <property type="entry name" value="Transferase(Phosphotransferase) domain 1"/>
    <property type="match status" value="1"/>
</dbReference>
<keyword evidence="3" id="KW-1185">Reference proteome</keyword>
<dbReference type="InterPro" id="IPR000719">
    <property type="entry name" value="Prot_kinase_dom"/>
</dbReference>
<dbReference type="SUPFAM" id="SSF56112">
    <property type="entry name" value="Protein kinase-like (PK-like)"/>
    <property type="match status" value="1"/>
</dbReference>
<sequence length="244" mass="28402">MNVISLVDHDTVVAIKVQSQSEDAARMVLEQMVLTQLIGTRHSPRLYCSGATNGYNYIVMQMLGRNLTELRKMQKDRKFTVHTTVRIGIQTIDALRTVHELGYIHRDIKPSNMCVGLGEHRRIIYVVDFGMARQYRRPNGQWRRERKYVAFRGTMRYVSLAVHERREQKFSSSMPHHFEMFPILLSDIQYFNVPDYNKLSATLKVIQNKVPTVKMKTKAMDKCCKSVDEDADFEWNGESSTQSY</sequence>
<dbReference type="GO" id="GO:0005524">
    <property type="term" value="F:ATP binding"/>
    <property type="evidence" value="ECO:0007669"/>
    <property type="project" value="InterPro"/>
</dbReference>
<dbReference type="PROSITE" id="PS00108">
    <property type="entry name" value="PROTEIN_KINASE_ST"/>
    <property type="match status" value="1"/>
</dbReference>
<dbReference type="PROSITE" id="PS50011">
    <property type="entry name" value="PROTEIN_KINASE_DOM"/>
    <property type="match status" value="1"/>
</dbReference>
<accession>A0A1I7XNL8</accession>
<dbReference type="EC" id="2.7.11.1" evidence="1"/>
<name>A0A1I7XNL8_HETBA</name>
<dbReference type="InterPro" id="IPR050235">
    <property type="entry name" value="CK1_Ser-Thr_kinase"/>
</dbReference>
<evidence type="ECO:0000313" key="4">
    <source>
        <dbReference type="WBParaSite" id="Hba_19076"/>
    </source>
</evidence>
<evidence type="ECO:0000313" key="3">
    <source>
        <dbReference type="Proteomes" id="UP000095283"/>
    </source>
</evidence>
<proteinExistence type="predicted"/>
<dbReference type="WBParaSite" id="Hba_19076">
    <property type="protein sequence ID" value="Hba_19076"/>
    <property type="gene ID" value="Hba_19076"/>
</dbReference>
<evidence type="ECO:0000256" key="1">
    <source>
        <dbReference type="ARBA" id="ARBA00012513"/>
    </source>
</evidence>
<protein>
    <recommendedName>
        <fullName evidence="1">non-specific serine/threonine protein kinase</fullName>
        <ecNumber evidence="1">2.7.11.1</ecNumber>
    </recommendedName>
</protein>
<dbReference type="Pfam" id="PF00069">
    <property type="entry name" value="Pkinase"/>
    <property type="match status" value="1"/>
</dbReference>
<dbReference type="AlphaFoldDB" id="A0A1I7XNL8"/>
<evidence type="ECO:0000259" key="2">
    <source>
        <dbReference type="PROSITE" id="PS50011"/>
    </source>
</evidence>
<organism evidence="3 4">
    <name type="scientific">Heterorhabditis bacteriophora</name>
    <name type="common">Entomopathogenic nematode worm</name>
    <dbReference type="NCBI Taxonomy" id="37862"/>
    <lineage>
        <taxon>Eukaryota</taxon>
        <taxon>Metazoa</taxon>
        <taxon>Ecdysozoa</taxon>
        <taxon>Nematoda</taxon>
        <taxon>Chromadorea</taxon>
        <taxon>Rhabditida</taxon>
        <taxon>Rhabditina</taxon>
        <taxon>Rhabditomorpha</taxon>
        <taxon>Strongyloidea</taxon>
        <taxon>Heterorhabditidae</taxon>
        <taxon>Heterorhabditis</taxon>
    </lineage>
</organism>
<feature type="domain" description="Protein kinase" evidence="2">
    <location>
        <begin position="1"/>
        <end position="244"/>
    </location>
</feature>
<dbReference type="Proteomes" id="UP000095283">
    <property type="component" value="Unplaced"/>
</dbReference>
<dbReference type="InterPro" id="IPR008271">
    <property type="entry name" value="Ser/Thr_kinase_AS"/>
</dbReference>
<dbReference type="GO" id="GO:0004674">
    <property type="term" value="F:protein serine/threonine kinase activity"/>
    <property type="evidence" value="ECO:0007669"/>
    <property type="project" value="UniProtKB-EC"/>
</dbReference>
<dbReference type="InterPro" id="IPR011009">
    <property type="entry name" value="Kinase-like_dom_sf"/>
</dbReference>
<reference evidence="4" key="1">
    <citation type="submission" date="2016-11" db="UniProtKB">
        <authorList>
            <consortium name="WormBaseParasite"/>
        </authorList>
    </citation>
    <scope>IDENTIFICATION</scope>
</reference>
<dbReference type="SMART" id="SM00220">
    <property type="entry name" value="S_TKc"/>
    <property type="match status" value="1"/>
</dbReference>